<dbReference type="Gene3D" id="3.20.20.100">
    <property type="entry name" value="NADP-dependent oxidoreductase domain"/>
    <property type="match status" value="1"/>
</dbReference>
<feature type="site" description="Lowers pKa of active site Tyr" evidence="7">
    <location>
        <position position="77"/>
    </location>
</feature>
<dbReference type="PROSITE" id="PS00062">
    <property type="entry name" value="ALDOKETO_REDUCTASE_2"/>
    <property type="match status" value="1"/>
</dbReference>
<evidence type="ECO:0000256" key="7">
    <source>
        <dbReference type="PIRSR" id="PIRSR000097-3"/>
    </source>
</evidence>
<dbReference type="InterPro" id="IPR023210">
    <property type="entry name" value="NADP_OxRdtase_dom"/>
</dbReference>
<dbReference type="OrthoDB" id="9804790at2"/>
<keyword evidence="10" id="KW-1185">Reference proteome</keyword>
<evidence type="ECO:0000256" key="1">
    <source>
        <dbReference type="ARBA" id="ARBA00007905"/>
    </source>
</evidence>
<reference evidence="9 10" key="1">
    <citation type="submission" date="2019-03" db="EMBL/GenBank/DDBJ databases">
        <title>Genomic Encyclopedia of Type Strains, Phase IV (KMG-IV): sequencing the most valuable type-strain genomes for metagenomic binning, comparative biology and taxonomic classification.</title>
        <authorList>
            <person name="Goeker M."/>
        </authorList>
    </citation>
    <scope>NUCLEOTIDE SEQUENCE [LARGE SCALE GENOMIC DNA]</scope>
    <source>
        <strain evidence="9 10">DSM 24591</strain>
    </source>
</reference>
<evidence type="ECO:0000256" key="6">
    <source>
        <dbReference type="PIRSR" id="PIRSR000097-2"/>
    </source>
</evidence>
<dbReference type="SUPFAM" id="SSF51430">
    <property type="entry name" value="NAD(P)-linked oxidoreductase"/>
    <property type="match status" value="1"/>
</dbReference>
<feature type="domain" description="NADP-dependent oxidoreductase" evidence="8">
    <location>
        <begin position="19"/>
        <end position="261"/>
    </location>
</feature>
<evidence type="ECO:0000256" key="4">
    <source>
        <dbReference type="ARBA" id="ARBA00049445"/>
    </source>
</evidence>
<accession>A0A4R3M6D1</accession>
<dbReference type="InterPro" id="IPR018170">
    <property type="entry name" value="Aldo/ket_reductase_CS"/>
</dbReference>
<dbReference type="FunFam" id="3.20.20.100:FF:000002">
    <property type="entry name" value="2,5-diketo-D-gluconic acid reductase A"/>
    <property type="match status" value="1"/>
</dbReference>
<dbReference type="PANTHER" id="PTHR43827:SF3">
    <property type="entry name" value="NADP-DEPENDENT OXIDOREDUCTASE DOMAIN-CONTAINING PROTEIN"/>
    <property type="match status" value="1"/>
</dbReference>
<proteinExistence type="inferred from homology"/>
<comment type="similarity">
    <text evidence="1">Belongs to the aldo/keto reductase family.</text>
</comment>
<dbReference type="PIRSF" id="PIRSF000097">
    <property type="entry name" value="AKR"/>
    <property type="match status" value="1"/>
</dbReference>
<feature type="binding site" evidence="6">
    <location>
        <position position="110"/>
    </location>
    <ligand>
        <name>substrate</name>
    </ligand>
</feature>
<dbReference type="RefSeq" id="WP_132581050.1">
    <property type="nucleotide sequence ID" value="NZ_SMAJ01000004.1"/>
</dbReference>
<evidence type="ECO:0000256" key="2">
    <source>
        <dbReference type="ARBA" id="ARBA00022857"/>
    </source>
</evidence>
<comment type="catalytic activity">
    <reaction evidence="4">
        <text>hydroxyacetone + NADP(+) = methylglyoxal + NADPH + H(+)</text>
        <dbReference type="Rhea" id="RHEA:27986"/>
        <dbReference type="ChEBI" id="CHEBI:15378"/>
        <dbReference type="ChEBI" id="CHEBI:17158"/>
        <dbReference type="ChEBI" id="CHEBI:27957"/>
        <dbReference type="ChEBI" id="CHEBI:57783"/>
        <dbReference type="ChEBI" id="CHEBI:58349"/>
    </reaction>
</comment>
<sequence length="279" mass="31479">MSNTQNHVKFHDGHSAPQLGYGTWQTGNDVAAAVVGAALKEGYRLIDTAAIYGNETGVGQGIAESGVAREELFITTKLWNDRHDYDSAMAAFGESVKKLDLEYVDLYLIHWPVPAEDKYIDAWKALIQLHHEGRVKSIGVCNFNISHLQRLLDETGVLPVVNQIELHPRFQQAALRDFHAEYNIVTEAWSPLGRGALWEDPTLVRIAHKHSRSVAQVMIRWHIQLGNMVIPKSVTPSRIQENFHIYDFTLDDDDMAAINRMDRADGRCGPDPEVFRMPK</sequence>
<name>A0A4R3M6D1_9BURK</name>
<dbReference type="PRINTS" id="PR00069">
    <property type="entry name" value="ALDKETRDTASE"/>
</dbReference>
<dbReference type="GO" id="GO:0016616">
    <property type="term" value="F:oxidoreductase activity, acting on the CH-OH group of donors, NAD or NADP as acceptor"/>
    <property type="evidence" value="ECO:0007669"/>
    <property type="project" value="UniProtKB-ARBA"/>
</dbReference>
<dbReference type="InterPro" id="IPR020471">
    <property type="entry name" value="AKR"/>
</dbReference>
<feature type="active site" description="Proton donor" evidence="5">
    <location>
        <position position="52"/>
    </location>
</feature>
<dbReference type="Pfam" id="PF00248">
    <property type="entry name" value="Aldo_ket_red"/>
    <property type="match status" value="1"/>
</dbReference>
<evidence type="ECO:0000256" key="3">
    <source>
        <dbReference type="ARBA" id="ARBA00023002"/>
    </source>
</evidence>
<dbReference type="PROSITE" id="PS00798">
    <property type="entry name" value="ALDOKETO_REDUCTASE_1"/>
    <property type="match status" value="1"/>
</dbReference>
<keyword evidence="3" id="KW-0560">Oxidoreductase</keyword>
<dbReference type="AlphaFoldDB" id="A0A4R3M6D1"/>
<dbReference type="Proteomes" id="UP000295525">
    <property type="component" value="Unassembled WGS sequence"/>
</dbReference>
<evidence type="ECO:0000313" key="9">
    <source>
        <dbReference type="EMBL" id="TCT08961.1"/>
    </source>
</evidence>
<organism evidence="9 10">
    <name type="scientific">Paralcaligenes ureilyticus</name>
    <dbReference type="NCBI Taxonomy" id="627131"/>
    <lineage>
        <taxon>Bacteria</taxon>
        <taxon>Pseudomonadati</taxon>
        <taxon>Pseudomonadota</taxon>
        <taxon>Betaproteobacteria</taxon>
        <taxon>Burkholderiales</taxon>
        <taxon>Alcaligenaceae</taxon>
        <taxon>Paralcaligenes</taxon>
    </lineage>
</organism>
<evidence type="ECO:0000256" key="5">
    <source>
        <dbReference type="PIRSR" id="PIRSR000097-1"/>
    </source>
</evidence>
<dbReference type="PANTHER" id="PTHR43827">
    <property type="entry name" value="2,5-DIKETO-D-GLUCONIC ACID REDUCTASE"/>
    <property type="match status" value="1"/>
</dbReference>
<dbReference type="PROSITE" id="PS00063">
    <property type="entry name" value="ALDOKETO_REDUCTASE_3"/>
    <property type="match status" value="1"/>
</dbReference>
<comment type="caution">
    <text evidence="9">The sequence shown here is derived from an EMBL/GenBank/DDBJ whole genome shotgun (WGS) entry which is preliminary data.</text>
</comment>
<evidence type="ECO:0000313" key="10">
    <source>
        <dbReference type="Proteomes" id="UP000295525"/>
    </source>
</evidence>
<protein>
    <submittedName>
        <fullName evidence="9">2,5-diketo-D-gluconate reductase A</fullName>
    </submittedName>
</protein>
<gene>
    <name evidence="9" type="ORF">EDC26_104121</name>
</gene>
<dbReference type="EMBL" id="SMAJ01000004">
    <property type="protein sequence ID" value="TCT08961.1"/>
    <property type="molecule type" value="Genomic_DNA"/>
</dbReference>
<dbReference type="InterPro" id="IPR036812">
    <property type="entry name" value="NAD(P)_OxRdtase_dom_sf"/>
</dbReference>
<evidence type="ECO:0000259" key="8">
    <source>
        <dbReference type="Pfam" id="PF00248"/>
    </source>
</evidence>
<keyword evidence="2" id="KW-0521">NADP</keyword>